<dbReference type="InterPro" id="IPR020904">
    <property type="entry name" value="Sc_DH/Rdtase_CS"/>
</dbReference>
<dbReference type="GO" id="GO:0016491">
    <property type="term" value="F:oxidoreductase activity"/>
    <property type="evidence" value="ECO:0007669"/>
    <property type="project" value="UniProtKB-KW"/>
</dbReference>
<evidence type="ECO:0000256" key="2">
    <source>
        <dbReference type="ARBA" id="ARBA00023002"/>
    </source>
</evidence>
<dbReference type="Proteomes" id="UP000011200">
    <property type="component" value="Chromosome"/>
</dbReference>
<dbReference type="SMART" id="SM00822">
    <property type="entry name" value="PKS_KR"/>
    <property type="match status" value="1"/>
</dbReference>
<evidence type="ECO:0000313" key="4">
    <source>
        <dbReference type="EMBL" id="AWT54949.1"/>
    </source>
</evidence>
<dbReference type="InterPro" id="IPR036291">
    <property type="entry name" value="NAD(P)-bd_dom_sf"/>
</dbReference>
<dbReference type="Gene3D" id="3.40.50.720">
    <property type="entry name" value="NAD(P)-binding Rossmann-like Domain"/>
    <property type="match status" value="1"/>
</dbReference>
<keyword evidence="2" id="KW-0560">Oxidoreductase</keyword>
<sequence>MMAEGRARVAVVTGAARGIGEATARQLHADGFAVALMDLAPEVGDLARELSGGAGNAIGIRGDVADPRAWADAASAARTLGSVSVLVSNAMTVDIASLDETSTASWHRQLDVMLTGTFHGVKTFLPDLRAARGSIVLVSSVHAMFGLPGRPAYAAAKAGLTGLGRQLAAEYGPQLRVNTVLPGPILTASWDGIGEQDRRTSAAATALGRLGAPQEVASVISFLASEASSYITGASIPVDGGWSVTKDSS</sequence>
<feature type="domain" description="Ketoreductase" evidence="3">
    <location>
        <begin position="8"/>
        <end position="196"/>
    </location>
</feature>
<accession>A0A2U9PT31</accession>
<evidence type="ECO:0000259" key="3">
    <source>
        <dbReference type="SMART" id="SM00822"/>
    </source>
</evidence>
<evidence type="ECO:0000256" key="1">
    <source>
        <dbReference type="ARBA" id="ARBA00006484"/>
    </source>
</evidence>
<gene>
    <name evidence="4" type="ORF">D806_039830</name>
</gene>
<dbReference type="PRINTS" id="PR00081">
    <property type="entry name" value="GDHRDH"/>
</dbReference>
<reference evidence="4 5" key="1">
    <citation type="journal article" date="2013" name="Genome Announc.">
        <title>Draft genome sequence of MKD8, a conjugal recipient Mycobacterium smegmatis strain.</title>
        <authorList>
            <person name="Gray T.A."/>
            <person name="Palumbo M.J."/>
            <person name="Derbyshire K.M."/>
        </authorList>
    </citation>
    <scope>NUCLEOTIDE SEQUENCE [LARGE SCALE GENOMIC DNA]</scope>
    <source>
        <strain evidence="4 5">MKD8</strain>
    </source>
</reference>
<dbReference type="Pfam" id="PF13561">
    <property type="entry name" value="adh_short_C2"/>
    <property type="match status" value="1"/>
</dbReference>
<dbReference type="InterPro" id="IPR002347">
    <property type="entry name" value="SDR_fam"/>
</dbReference>
<comment type="similarity">
    <text evidence="1">Belongs to the short-chain dehydrogenases/reductases (SDR) family.</text>
</comment>
<evidence type="ECO:0000313" key="5">
    <source>
        <dbReference type="Proteomes" id="UP000011200"/>
    </source>
</evidence>
<dbReference type="CDD" id="cd05233">
    <property type="entry name" value="SDR_c"/>
    <property type="match status" value="1"/>
</dbReference>
<dbReference type="SUPFAM" id="SSF51735">
    <property type="entry name" value="NAD(P)-binding Rossmann-fold domains"/>
    <property type="match status" value="1"/>
</dbReference>
<protein>
    <submittedName>
        <fullName evidence="4">3-oxoacyl-[acyl-carrier-protein] reductase</fullName>
    </submittedName>
</protein>
<name>A0A2U9PT31_MYCSE</name>
<dbReference type="AlphaFoldDB" id="A0A2U9PT31"/>
<dbReference type="FunFam" id="3.40.50.720:FF:000084">
    <property type="entry name" value="Short-chain dehydrogenase reductase"/>
    <property type="match status" value="1"/>
</dbReference>
<organism evidence="4 5">
    <name type="scientific">Mycolicibacterium smegmatis (strain MKD8)</name>
    <name type="common">Mycobacterium smegmatis</name>
    <dbReference type="NCBI Taxonomy" id="1214915"/>
    <lineage>
        <taxon>Bacteria</taxon>
        <taxon>Bacillati</taxon>
        <taxon>Actinomycetota</taxon>
        <taxon>Actinomycetes</taxon>
        <taxon>Mycobacteriales</taxon>
        <taxon>Mycobacteriaceae</taxon>
        <taxon>Mycolicibacterium</taxon>
    </lineage>
</organism>
<dbReference type="InterPro" id="IPR057326">
    <property type="entry name" value="KR_dom"/>
</dbReference>
<reference evidence="5" key="2">
    <citation type="submission" date="2018-03" db="EMBL/GenBank/DDBJ databases">
        <authorList>
            <person name="Derbyshire K."/>
            <person name="Gray T.A."/>
            <person name="Champion M."/>
        </authorList>
    </citation>
    <scope>NUCLEOTIDE SEQUENCE [LARGE SCALE GENOMIC DNA]</scope>
    <source>
        <strain evidence="5">MKD8</strain>
    </source>
</reference>
<dbReference type="PRINTS" id="PR00080">
    <property type="entry name" value="SDRFAMILY"/>
</dbReference>
<proteinExistence type="inferred from homology"/>
<dbReference type="EMBL" id="CP027541">
    <property type="protein sequence ID" value="AWT54949.1"/>
    <property type="molecule type" value="Genomic_DNA"/>
</dbReference>
<dbReference type="PANTHER" id="PTHR24321:SF14">
    <property type="entry name" value="SHORT-CHAIN TYPE DEHYDROGENASE_REDUCTASE BLR2146-RELATED"/>
    <property type="match status" value="1"/>
</dbReference>
<dbReference type="PROSITE" id="PS00061">
    <property type="entry name" value="ADH_SHORT"/>
    <property type="match status" value="1"/>
</dbReference>
<dbReference type="PANTHER" id="PTHR24321">
    <property type="entry name" value="DEHYDROGENASES, SHORT CHAIN"/>
    <property type="match status" value="1"/>
</dbReference>